<evidence type="ECO:0000259" key="2">
    <source>
        <dbReference type="Pfam" id="PF18096"/>
    </source>
</evidence>
<gene>
    <name evidence="3" type="ORF">LI90_3661</name>
</gene>
<evidence type="ECO:0000313" key="4">
    <source>
        <dbReference type="Proteomes" id="UP000070188"/>
    </source>
</evidence>
<dbReference type="GO" id="GO:0036261">
    <property type="term" value="P:7-methylguanosine cap hypermethylation"/>
    <property type="evidence" value="ECO:0007669"/>
    <property type="project" value="InterPro"/>
</dbReference>
<protein>
    <recommendedName>
        <fullName evidence="2">THUMP-like domain-containing protein</fullName>
    </recommendedName>
</protein>
<feature type="compositionally biased region" description="Low complexity" evidence="1">
    <location>
        <begin position="398"/>
        <end position="408"/>
    </location>
</feature>
<keyword evidence="4" id="KW-1185">Reference proteome</keyword>
<comment type="caution">
    <text evidence="3">The sequence shown here is derived from an EMBL/GenBank/DDBJ whole genome shotgun (WGS) entry which is preliminary data.</text>
</comment>
<organism evidence="3 4">
    <name type="scientific">Carbonactinospora thermoautotrophica</name>
    <dbReference type="NCBI Taxonomy" id="1469144"/>
    <lineage>
        <taxon>Bacteria</taxon>
        <taxon>Bacillati</taxon>
        <taxon>Actinomycetota</taxon>
        <taxon>Actinomycetes</taxon>
        <taxon>Kitasatosporales</taxon>
        <taxon>Carbonactinosporaceae</taxon>
        <taxon>Carbonactinospora</taxon>
    </lineage>
</organism>
<dbReference type="CDD" id="cd02440">
    <property type="entry name" value="AdoMet_MTases"/>
    <property type="match status" value="1"/>
</dbReference>
<dbReference type="GO" id="GO:0008168">
    <property type="term" value="F:methyltransferase activity"/>
    <property type="evidence" value="ECO:0007669"/>
    <property type="project" value="InterPro"/>
</dbReference>
<dbReference type="Pfam" id="PF18096">
    <property type="entry name" value="Thump_like"/>
    <property type="match status" value="1"/>
</dbReference>
<dbReference type="AlphaFoldDB" id="A0A132MXI0"/>
<dbReference type="Proteomes" id="UP000070188">
    <property type="component" value="Unassembled WGS sequence"/>
</dbReference>
<sequence length="418" mass="44585">MDVEAVRALRGPQGQRLLAALAGYDPADELRLATRLRREYPPGLVAAALTQARLRQRAREKFGADADRMLFTPAGLEQATRKPVAEYRAGRYAAAGLARVVDLCCGIGGDLLAFVRAGLAVLGVDRDPVTAAVAAANAEALGLADRVEVRCAEVTEVDPAGYGAVFCDPARRDERGRVFDPEAYSPPWSYLLGLADRVPETAVKVAPGIPHELVPEGAEAEWISYRGEVKEAALWFGALASARRRATLLPGGHTLTERDLPEVTVGPPGRYLYEPDGAVIRAHLVGHVAAQVDGRLLDPTIAYVASDRLVPTPFATAYEVTDVLPFQLKRLRALLRERGVGVLTIKKRGSALEPDRLRRQLRLTGDSAAVLILTRVAGAPTALLARPASQTGRGGSGKPARAGPARRPLPGPGNEIAK</sequence>
<name>A0A132MXI0_9ACTN</name>
<dbReference type="Pfam" id="PF09445">
    <property type="entry name" value="Methyltransf_15"/>
    <property type="match status" value="1"/>
</dbReference>
<dbReference type="PATRIC" id="fig|1469144.10.peg.3928"/>
<dbReference type="InterPro" id="IPR019012">
    <property type="entry name" value="RNA_cap_Gua-N2-MeTrfase"/>
</dbReference>
<reference evidence="4" key="1">
    <citation type="submission" date="2015-04" db="EMBL/GenBank/DDBJ databases">
        <title>Physiological reanalysis, assessment of diazotrophy, and genome sequences of multiple isolates of Streptomyces thermoautotrophicus.</title>
        <authorList>
            <person name="MacKellar D.C."/>
            <person name="Lieber L."/>
            <person name="Norman J."/>
            <person name="Bolger A."/>
            <person name="Tobin C."/>
            <person name="Murray J.W."/>
            <person name="Chang R."/>
            <person name="Ford T."/>
            <person name="Nguyen P.Q."/>
            <person name="Woodward J."/>
            <person name="Permingeat H."/>
            <person name="Joshi N.S."/>
            <person name="Silver P.A."/>
            <person name="Usadel B."/>
            <person name="Rutherford A.W."/>
            <person name="Friesen M."/>
            <person name="Prell J."/>
        </authorList>
    </citation>
    <scope>NUCLEOTIDE SEQUENCE [LARGE SCALE GENOMIC DNA]</scope>
    <source>
        <strain evidence="4">H1</strain>
    </source>
</reference>
<feature type="domain" description="THUMP-like" evidence="2">
    <location>
        <begin position="315"/>
        <end position="387"/>
    </location>
</feature>
<feature type="region of interest" description="Disordered" evidence="1">
    <location>
        <begin position="384"/>
        <end position="418"/>
    </location>
</feature>
<dbReference type="InterPro" id="IPR029063">
    <property type="entry name" value="SAM-dependent_MTases_sf"/>
</dbReference>
<proteinExistence type="predicted"/>
<dbReference type="SUPFAM" id="SSF53335">
    <property type="entry name" value="S-adenosyl-L-methionine-dependent methyltransferases"/>
    <property type="match status" value="1"/>
</dbReference>
<evidence type="ECO:0000313" key="3">
    <source>
        <dbReference type="EMBL" id="KWX02618.1"/>
    </source>
</evidence>
<dbReference type="InterPro" id="IPR041497">
    <property type="entry name" value="Thump-like"/>
</dbReference>
<dbReference type="Gene3D" id="3.40.50.150">
    <property type="entry name" value="Vaccinia Virus protein VP39"/>
    <property type="match status" value="1"/>
</dbReference>
<dbReference type="PANTHER" id="PTHR14741:SF32">
    <property type="entry name" value="TRIMETHYLGUANOSINE SYNTHASE"/>
    <property type="match status" value="1"/>
</dbReference>
<evidence type="ECO:0000256" key="1">
    <source>
        <dbReference type="SAM" id="MobiDB-lite"/>
    </source>
</evidence>
<accession>A0A132MXI0</accession>
<dbReference type="PANTHER" id="PTHR14741">
    <property type="entry name" value="S-ADENOSYLMETHIONINE-DEPENDENT METHYLTRANSFERASE RELATED"/>
    <property type="match status" value="1"/>
</dbReference>
<dbReference type="STRING" id="1469144.LI90_3661"/>
<dbReference type="EMBL" id="LAXD01000001">
    <property type="protein sequence ID" value="KWX02618.1"/>
    <property type="molecule type" value="Genomic_DNA"/>
</dbReference>